<dbReference type="EMBL" id="CP066681">
    <property type="protein sequence ID" value="QQG35268.1"/>
    <property type="molecule type" value="Genomic_DNA"/>
</dbReference>
<keyword evidence="2" id="KW-0472">Membrane</keyword>
<protein>
    <submittedName>
        <fullName evidence="3">Uncharacterized protein</fullName>
    </submittedName>
</protein>
<dbReference type="Proteomes" id="UP000595362">
    <property type="component" value="Chromosome"/>
</dbReference>
<feature type="region of interest" description="Disordered" evidence="1">
    <location>
        <begin position="68"/>
        <end position="89"/>
    </location>
</feature>
<proteinExistence type="predicted"/>
<feature type="compositionally biased region" description="Polar residues" evidence="1">
    <location>
        <begin position="80"/>
        <end position="89"/>
    </location>
</feature>
<accession>A0A7T5UH58</accession>
<feature type="transmembrane region" description="Helical" evidence="2">
    <location>
        <begin position="6"/>
        <end position="30"/>
    </location>
</feature>
<name>A0A7T5UH58_9BACT</name>
<organism evidence="3 4">
    <name type="scientific">Micavibrio aeruginosavorus</name>
    <dbReference type="NCBI Taxonomy" id="349221"/>
    <lineage>
        <taxon>Bacteria</taxon>
        <taxon>Pseudomonadati</taxon>
        <taxon>Bdellovibrionota</taxon>
        <taxon>Bdellovibrionia</taxon>
        <taxon>Bdellovibrionales</taxon>
        <taxon>Pseudobdellovibrionaceae</taxon>
        <taxon>Micavibrio</taxon>
    </lineage>
</organism>
<gene>
    <name evidence="3" type="ORF">HYS17_06805</name>
</gene>
<dbReference type="AlphaFoldDB" id="A0A7T5UH58"/>
<evidence type="ECO:0000256" key="1">
    <source>
        <dbReference type="SAM" id="MobiDB-lite"/>
    </source>
</evidence>
<evidence type="ECO:0000313" key="3">
    <source>
        <dbReference type="EMBL" id="QQG35268.1"/>
    </source>
</evidence>
<reference evidence="3 4" key="1">
    <citation type="submission" date="2020-07" db="EMBL/GenBank/DDBJ databases">
        <title>Huge and variable diversity of episymbiotic CPR bacteria and DPANN archaea in groundwater ecosystems.</title>
        <authorList>
            <person name="He C.Y."/>
            <person name="Keren R."/>
            <person name="Whittaker M."/>
            <person name="Farag I.F."/>
            <person name="Doudna J."/>
            <person name="Cate J.H.D."/>
            <person name="Banfield J.F."/>
        </authorList>
    </citation>
    <scope>NUCLEOTIDE SEQUENCE [LARGE SCALE GENOMIC DNA]</scope>
    <source>
        <strain evidence="3">NC_groundwater_70_Ag_B-0.1um_54_66</strain>
    </source>
</reference>
<keyword evidence="2" id="KW-0812">Transmembrane</keyword>
<evidence type="ECO:0000256" key="2">
    <source>
        <dbReference type="SAM" id="Phobius"/>
    </source>
</evidence>
<sequence>MGSDNYLIGLVIGIAIGVGAGAPAGSDIVVDLDRQTAKSIKTGKLSDEQQAKLCAAYEKAVNKYRKKDEAPVSLCPLSKPENTPRPSNL</sequence>
<evidence type="ECO:0000313" key="4">
    <source>
        <dbReference type="Proteomes" id="UP000595362"/>
    </source>
</evidence>
<keyword evidence="2" id="KW-1133">Transmembrane helix</keyword>